<accession>A0A5M8NY66</accession>
<dbReference type="AlphaFoldDB" id="A0A5M8NY66"/>
<evidence type="ECO:0000256" key="4">
    <source>
        <dbReference type="ARBA" id="ARBA00023136"/>
    </source>
</evidence>
<name>A0A5M8NY66_9BACT</name>
<evidence type="ECO:0000259" key="6">
    <source>
        <dbReference type="Pfam" id="PF07980"/>
    </source>
</evidence>
<evidence type="ECO:0000313" key="8">
    <source>
        <dbReference type="Proteomes" id="UP000324575"/>
    </source>
</evidence>
<evidence type="ECO:0000256" key="3">
    <source>
        <dbReference type="ARBA" id="ARBA00022729"/>
    </source>
</evidence>
<dbReference type="GO" id="GO:0009279">
    <property type="term" value="C:cell outer membrane"/>
    <property type="evidence" value="ECO:0007669"/>
    <property type="project" value="UniProtKB-SubCell"/>
</dbReference>
<organism evidence="7 8">
    <name type="scientific">Candidatus Ordinivivax streblomastigis</name>
    <dbReference type="NCBI Taxonomy" id="2540710"/>
    <lineage>
        <taxon>Bacteria</taxon>
        <taxon>Pseudomonadati</taxon>
        <taxon>Bacteroidota</taxon>
        <taxon>Bacteroidia</taxon>
        <taxon>Bacteroidales</taxon>
        <taxon>Candidatus Ordinivivax</taxon>
    </lineage>
</organism>
<dbReference type="Proteomes" id="UP000324575">
    <property type="component" value="Unassembled WGS sequence"/>
</dbReference>
<sequence length="106" mass="12783">MPRVRDAYTKAGIALTSEKLHQLIRREREIELAFEGHRYFDNRRWLIAKREGGSKHGMDVFKTEGEDFWNESYVFEERYWDNKMYFLPIPQTELDKNPALTQNIGW</sequence>
<proteinExistence type="inferred from homology"/>
<dbReference type="SUPFAM" id="SSF48452">
    <property type="entry name" value="TPR-like"/>
    <property type="match status" value="1"/>
</dbReference>
<comment type="similarity">
    <text evidence="2">Belongs to the SusD family.</text>
</comment>
<comment type="subcellular location">
    <subcellularLocation>
        <location evidence="1">Cell outer membrane</location>
    </subcellularLocation>
</comment>
<keyword evidence="5" id="KW-0998">Cell outer membrane</keyword>
<dbReference type="InterPro" id="IPR011990">
    <property type="entry name" value="TPR-like_helical_dom_sf"/>
</dbReference>
<dbReference type="Pfam" id="PF07980">
    <property type="entry name" value="SusD_RagB"/>
    <property type="match status" value="1"/>
</dbReference>
<dbReference type="InterPro" id="IPR012944">
    <property type="entry name" value="SusD_RagB_dom"/>
</dbReference>
<reference evidence="7 8" key="1">
    <citation type="submission" date="2019-03" db="EMBL/GenBank/DDBJ databases">
        <title>Single cell metagenomics reveals metabolic interactions within the superorganism composed of flagellate Streblomastix strix and complex community of Bacteroidetes bacteria on its surface.</title>
        <authorList>
            <person name="Treitli S.C."/>
            <person name="Kolisko M."/>
            <person name="Husnik F."/>
            <person name="Keeling P."/>
            <person name="Hampl V."/>
        </authorList>
    </citation>
    <scope>NUCLEOTIDE SEQUENCE [LARGE SCALE GENOMIC DNA]</scope>
    <source>
        <strain evidence="7">St1</strain>
    </source>
</reference>
<evidence type="ECO:0000313" key="7">
    <source>
        <dbReference type="EMBL" id="KAA6300299.1"/>
    </source>
</evidence>
<dbReference type="EMBL" id="SNRX01000103">
    <property type="protein sequence ID" value="KAA6300299.1"/>
    <property type="molecule type" value="Genomic_DNA"/>
</dbReference>
<keyword evidence="3" id="KW-0732">Signal</keyword>
<feature type="domain" description="RagB/SusD" evidence="6">
    <location>
        <begin position="8"/>
        <end position="106"/>
    </location>
</feature>
<comment type="caution">
    <text evidence="7">The sequence shown here is derived from an EMBL/GenBank/DDBJ whole genome shotgun (WGS) entry which is preliminary data.</text>
</comment>
<gene>
    <name evidence="7" type="ORF">EZS26_003559</name>
</gene>
<dbReference type="Gene3D" id="1.25.40.390">
    <property type="match status" value="1"/>
</dbReference>
<keyword evidence="4" id="KW-0472">Membrane</keyword>
<protein>
    <recommendedName>
        <fullName evidence="6">RagB/SusD domain-containing protein</fullName>
    </recommendedName>
</protein>
<evidence type="ECO:0000256" key="1">
    <source>
        <dbReference type="ARBA" id="ARBA00004442"/>
    </source>
</evidence>
<evidence type="ECO:0000256" key="2">
    <source>
        <dbReference type="ARBA" id="ARBA00006275"/>
    </source>
</evidence>
<evidence type="ECO:0000256" key="5">
    <source>
        <dbReference type="ARBA" id="ARBA00023237"/>
    </source>
</evidence>